<sequence length="171" mass="19080">MFSSSSSSSTIRVLLFIAASLFYSLFALAQTNLKYRLLTGYLLNSNATLTKGKPTLFVFEQEDTFKQVFQQATNTGKRKADAPNFDREMAIGIALAPTKTPPKLSVSRVFVQDSTLTVRYIRMVDTTVTKSPLQSPAQPMLLLSIPKQTVLRTRLVENGKVVQNIKKRDTN</sequence>
<name>D2QBH1_SPILD</name>
<dbReference type="eggNOG" id="ENOG5033FJU">
    <property type="taxonomic scope" value="Bacteria"/>
</dbReference>
<dbReference type="Proteomes" id="UP000002028">
    <property type="component" value="Chromosome"/>
</dbReference>
<organism evidence="1 2">
    <name type="scientific">Spirosoma linguale (strain ATCC 33905 / DSM 74 / LMG 10896 / Claus 1)</name>
    <dbReference type="NCBI Taxonomy" id="504472"/>
    <lineage>
        <taxon>Bacteria</taxon>
        <taxon>Pseudomonadati</taxon>
        <taxon>Bacteroidota</taxon>
        <taxon>Cytophagia</taxon>
        <taxon>Cytophagales</taxon>
        <taxon>Cytophagaceae</taxon>
        <taxon>Spirosoma</taxon>
    </lineage>
</organism>
<gene>
    <name evidence="1" type="ordered locus">Slin_0080</name>
</gene>
<dbReference type="KEGG" id="sli:Slin_0080"/>
<keyword evidence="2" id="KW-1185">Reference proteome</keyword>
<evidence type="ECO:0000313" key="2">
    <source>
        <dbReference type="Proteomes" id="UP000002028"/>
    </source>
</evidence>
<dbReference type="EMBL" id="CP001769">
    <property type="protein sequence ID" value="ADB36153.1"/>
    <property type="molecule type" value="Genomic_DNA"/>
</dbReference>
<protein>
    <submittedName>
        <fullName evidence="1">Uncharacterized protein</fullName>
    </submittedName>
</protein>
<reference evidence="1 2" key="1">
    <citation type="journal article" date="2010" name="Stand. Genomic Sci.">
        <title>Complete genome sequence of Spirosoma linguale type strain (1).</title>
        <authorList>
            <person name="Lail K."/>
            <person name="Sikorski J."/>
            <person name="Saunders E."/>
            <person name="Lapidus A."/>
            <person name="Glavina Del Rio T."/>
            <person name="Copeland A."/>
            <person name="Tice H."/>
            <person name="Cheng J.-F."/>
            <person name="Lucas S."/>
            <person name="Nolan M."/>
            <person name="Bruce D."/>
            <person name="Goodwin L."/>
            <person name="Pitluck S."/>
            <person name="Ivanova N."/>
            <person name="Mavromatis K."/>
            <person name="Ovchinnikova G."/>
            <person name="Pati A."/>
            <person name="Chen A."/>
            <person name="Palaniappan K."/>
            <person name="Land M."/>
            <person name="Hauser L."/>
            <person name="Chang Y.-J."/>
            <person name="Jeffries C.D."/>
            <person name="Chain P."/>
            <person name="Brettin T."/>
            <person name="Detter J.C."/>
            <person name="Schuetze A."/>
            <person name="Rohde M."/>
            <person name="Tindall B.J."/>
            <person name="Goeker M."/>
            <person name="Bristow J."/>
            <person name="Eisen J.A."/>
            <person name="Markowitz V."/>
            <person name="Hugenholtz P."/>
            <person name="Kyrpides N.C."/>
            <person name="Klenk H.-P."/>
            <person name="Chen F."/>
        </authorList>
    </citation>
    <scope>NUCLEOTIDE SEQUENCE [LARGE SCALE GENOMIC DNA]</scope>
    <source>
        <strain evidence="2">ATCC 33905 / DSM 74 / LMG 10896 / Claus 1</strain>
    </source>
</reference>
<dbReference type="AlphaFoldDB" id="D2QBH1"/>
<dbReference type="HOGENOM" id="CLU_1569724_0_0_10"/>
<proteinExistence type="predicted"/>
<evidence type="ECO:0000313" key="1">
    <source>
        <dbReference type="EMBL" id="ADB36153.1"/>
    </source>
</evidence>
<accession>D2QBH1</accession>